<evidence type="ECO:0000256" key="4">
    <source>
        <dbReference type="ARBA" id="ARBA00022833"/>
    </source>
</evidence>
<accession>A0AAF5CRG3</accession>
<organism evidence="11 12">
    <name type="scientific">Strongyloides stercoralis</name>
    <name type="common">Threadworm</name>
    <dbReference type="NCBI Taxonomy" id="6248"/>
    <lineage>
        <taxon>Eukaryota</taxon>
        <taxon>Metazoa</taxon>
        <taxon>Ecdysozoa</taxon>
        <taxon>Nematoda</taxon>
        <taxon>Chromadorea</taxon>
        <taxon>Rhabditida</taxon>
        <taxon>Tylenchina</taxon>
        <taxon>Panagrolaimomorpha</taxon>
        <taxon>Strongyloidoidea</taxon>
        <taxon>Strongyloididae</taxon>
        <taxon>Strongyloides</taxon>
    </lineage>
</organism>
<evidence type="ECO:0000313" key="11">
    <source>
        <dbReference type="Proteomes" id="UP000035681"/>
    </source>
</evidence>
<evidence type="ECO:0000256" key="8">
    <source>
        <dbReference type="ARBA" id="ARBA00023242"/>
    </source>
</evidence>
<dbReference type="WBParaSite" id="TCONS_00000331.p1">
    <property type="protein sequence ID" value="TCONS_00000331.p1"/>
    <property type="gene ID" value="XLOC_000342"/>
</dbReference>
<evidence type="ECO:0000256" key="2">
    <source>
        <dbReference type="ARBA" id="ARBA00022723"/>
    </source>
</evidence>
<evidence type="ECO:0000256" key="9">
    <source>
        <dbReference type="ARBA" id="ARBA00023828"/>
    </source>
</evidence>
<evidence type="ECO:0000256" key="7">
    <source>
        <dbReference type="ARBA" id="ARBA00023163"/>
    </source>
</evidence>
<dbReference type="Pfam" id="PF12269">
    <property type="entry name" value="CpG_bind_C"/>
    <property type="match status" value="1"/>
</dbReference>
<reference evidence="12" key="1">
    <citation type="submission" date="2024-02" db="UniProtKB">
        <authorList>
            <consortium name="WormBaseParasite"/>
        </authorList>
    </citation>
    <scope>IDENTIFICATION</scope>
</reference>
<evidence type="ECO:0000256" key="5">
    <source>
        <dbReference type="ARBA" id="ARBA00023015"/>
    </source>
</evidence>
<evidence type="ECO:0000256" key="3">
    <source>
        <dbReference type="ARBA" id="ARBA00022771"/>
    </source>
</evidence>
<keyword evidence="7" id="KW-0804">Transcription</keyword>
<keyword evidence="8" id="KW-0539">Nucleus</keyword>
<dbReference type="InterPro" id="IPR037869">
    <property type="entry name" value="Spp1/CFP1"/>
</dbReference>
<feature type="domain" description="CpG binding protein C-terminal" evidence="10">
    <location>
        <begin position="80"/>
        <end position="322"/>
    </location>
</feature>
<evidence type="ECO:0000259" key="10">
    <source>
        <dbReference type="Pfam" id="PF12269"/>
    </source>
</evidence>
<dbReference type="GO" id="GO:0003677">
    <property type="term" value="F:DNA binding"/>
    <property type="evidence" value="ECO:0007669"/>
    <property type="project" value="UniProtKB-KW"/>
</dbReference>
<dbReference type="Proteomes" id="UP000035681">
    <property type="component" value="Unplaced"/>
</dbReference>
<sequence>MFFQVFFSTGKALDYMDIVSSDEPTTINEWDEGKIFSEARKQGTTPIVEELKRCLWLECDNVVAAGSKYCSYECGKKLARERLLRLSPYIIEDGKKFSHVKESYKKEIERLKNVCRSKLENMNKAAKCARFLVEFITQQLPLEYNEKDSESNVSRKDYILCICCGENIEGALYGSHIPKCLSKKEREAYYGSEEKGNLLLNILCERYSSRFNSYCKRFKIICPEHPCNDIDDGLKVCSYPSSFDNAIRKNGSFFFFNFSPEFFKGPYCKNGYGICSDHQNWYRYTLAVVDAYRFGELEKLNEARTTIGKYNTFINTRGNIFNCISSRQALEKFYNDSINNRSKCIEKEVVKKEAKLDKVAKVKLIHPGAEAVSDAEED</sequence>
<dbReference type="GO" id="GO:0048188">
    <property type="term" value="C:Set1C/COMPASS complex"/>
    <property type="evidence" value="ECO:0007669"/>
    <property type="project" value="InterPro"/>
</dbReference>
<dbReference type="PANTHER" id="PTHR46174">
    <property type="entry name" value="CXXC-TYPE ZINC FINGER PROTEIN 1"/>
    <property type="match status" value="1"/>
</dbReference>
<keyword evidence="2" id="KW-0479">Metal-binding</keyword>
<dbReference type="GO" id="GO:0008270">
    <property type="term" value="F:zinc ion binding"/>
    <property type="evidence" value="ECO:0007669"/>
    <property type="project" value="UniProtKB-KW"/>
</dbReference>
<name>A0AAF5CRG3_STRER</name>
<dbReference type="AlphaFoldDB" id="A0AAF5CRG3"/>
<evidence type="ECO:0000256" key="1">
    <source>
        <dbReference type="ARBA" id="ARBA00004123"/>
    </source>
</evidence>
<comment type="subcellular location">
    <subcellularLocation>
        <location evidence="1">Nucleus</location>
    </subcellularLocation>
</comment>
<dbReference type="PANTHER" id="PTHR46174:SF1">
    <property type="entry name" value="CXXC-TYPE ZINC FINGER PROTEIN 1"/>
    <property type="match status" value="1"/>
</dbReference>
<evidence type="ECO:0000313" key="12">
    <source>
        <dbReference type="WBParaSite" id="TCONS_00000331.p1"/>
    </source>
</evidence>
<proteinExistence type="predicted"/>
<keyword evidence="11" id="KW-1185">Reference proteome</keyword>
<dbReference type="GO" id="GO:0045893">
    <property type="term" value="P:positive regulation of DNA-templated transcription"/>
    <property type="evidence" value="ECO:0007669"/>
    <property type="project" value="TreeGrafter"/>
</dbReference>
<dbReference type="InterPro" id="IPR022056">
    <property type="entry name" value="CpG-bd_C"/>
</dbReference>
<keyword evidence="3" id="KW-0863">Zinc-finger</keyword>
<keyword evidence="4" id="KW-0862">Zinc</keyword>
<keyword evidence="5" id="KW-0805">Transcription regulation</keyword>
<evidence type="ECO:0000256" key="6">
    <source>
        <dbReference type="ARBA" id="ARBA00023125"/>
    </source>
</evidence>
<keyword evidence="6" id="KW-0238">DNA-binding</keyword>
<protein>
    <recommendedName>
        <fullName evidence="9">CXXC-type zinc finger protein 1</fullName>
    </recommendedName>
</protein>